<feature type="region of interest" description="Disordered" evidence="1">
    <location>
        <begin position="1"/>
        <end position="40"/>
    </location>
</feature>
<comment type="caution">
    <text evidence="3">The sequence shown here is derived from an EMBL/GenBank/DDBJ whole genome shotgun (WGS) entry which is preliminary data.</text>
</comment>
<dbReference type="Proteomes" id="UP000783686">
    <property type="component" value="Unassembled WGS sequence"/>
</dbReference>
<evidence type="ECO:0000313" key="3">
    <source>
        <dbReference type="EMBL" id="CAD5223770.1"/>
    </source>
</evidence>
<dbReference type="EMBL" id="CAJFCW020000005">
    <property type="protein sequence ID" value="CAG9118740.1"/>
    <property type="molecule type" value="Genomic_DNA"/>
</dbReference>
<feature type="transmembrane region" description="Helical" evidence="2">
    <location>
        <begin position="225"/>
        <end position="245"/>
    </location>
</feature>
<dbReference type="OrthoDB" id="5788007at2759"/>
<accession>A0A811L6B5</accession>
<gene>
    <name evidence="3" type="ORF">BOKJ2_LOCUS10540</name>
</gene>
<organism evidence="3 4">
    <name type="scientific">Bursaphelenchus okinawaensis</name>
    <dbReference type="NCBI Taxonomy" id="465554"/>
    <lineage>
        <taxon>Eukaryota</taxon>
        <taxon>Metazoa</taxon>
        <taxon>Ecdysozoa</taxon>
        <taxon>Nematoda</taxon>
        <taxon>Chromadorea</taxon>
        <taxon>Rhabditida</taxon>
        <taxon>Tylenchina</taxon>
        <taxon>Tylenchomorpha</taxon>
        <taxon>Aphelenchoidea</taxon>
        <taxon>Aphelenchoididae</taxon>
        <taxon>Bursaphelenchus</taxon>
    </lineage>
</organism>
<evidence type="ECO:0000313" key="4">
    <source>
        <dbReference type="Proteomes" id="UP000614601"/>
    </source>
</evidence>
<feature type="compositionally biased region" description="Basic and acidic residues" evidence="1">
    <location>
        <begin position="15"/>
        <end position="27"/>
    </location>
</feature>
<evidence type="ECO:0000256" key="2">
    <source>
        <dbReference type="SAM" id="Phobius"/>
    </source>
</evidence>
<feature type="transmembrane region" description="Helical" evidence="2">
    <location>
        <begin position="330"/>
        <end position="349"/>
    </location>
</feature>
<sequence length="374" mass="41939">MDQKPAATPELSAEETQKPTRLPEPRSPKTSSWKKFEERQTQKLLEEKQKQLLKEQQEKAKKEQETKQKQLYGYVPFKAPPTPIYEVRPQAKASLVNSVSISRPGAAMGNGNQPNVHFRPPSEMGTYRPASRFQSFTTLPRPDYLDVESLYGPPPPQPYLHEHNHSIDAARPGSKLSFAYEYKRPASAMSGIQIQPPFIVTNSKYPVDECQIPTKEIVSWDALRLSSCLQILFGMAIFAVGASRMLMRAEYAKGQELFYGISVMVAGIFGYFSSRSQSFTMVMWYFAHSLMNAIFAFVPLFSGMVPLLQIYNNGGNRAVGTATEPIEVDFSLIILSGVEFAAALVVSLYGCRTLGRTIHAVVQIRNRLLRMEGL</sequence>
<protein>
    <submittedName>
        <fullName evidence="3">Uncharacterized protein</fullName>
    </submittedName>
</protein>
<name>A0A811L6B5_9BILA</name>
<dbReference type="Proteomes" id="UP000614601">
    <property type="component" value="Unassembled WGS sequence"/>
</dbReference>
<feature type="transmembrane region" description="Helical" evidence="2">
    <location>
        <begin position="285"/>
        <end position="310"/>
    </location>
</feature>
<evidence type="ECO:0000256" key="1">
    <source>
        <dbReference type="SAM" id="MobiDB-lite"/>
    </source>
</evidence>
<feature type="transmembrane region" description="Helical" evidence="2">
    <location>
        <begin position="257"/>
        <end position="273"/>
    </location>
</feature>
<keyword evidence="2" id="KW-0472">Membrane</keyword>
<keyword evidence="2" id="KW-0812">Transmembrane</keyword>
<reference evidence="3" key="1">
    <citation type="submission" date="2020-09" db="EMBL/GenBank/DDBJ databases">
        <authorList>
            <person name="Kikuchi T."/>
        </authorList>
    </citation>
    <scope>NUCLEOTIDE SEQUENCE</scope>
    <source>
        <strain evidence="3">SH1</strain>
    </source>
</reference>
<dbReference type="EMBL" id="CAJFDH010000005">
    <property type="protein sequence ID" value="CAD5223770.1"/>
    <property type="molecule type" value="Genomic_DNA"/>
</dbReference>
<keyword evidence="4" id="KW-1185">Reference proteome</keyword>
<keyword evidence="2" id="KW-1133">Transmembrane helix</keyword>
<dbReference type="AlphaFoldDB" id="A0A811L6B5"/>
<proteinExistence type="predicted"/>